<dbReference type="Gene3D" id="3.40.50.360">
    <property type="match status" value="1"/>
</dbReference>
<dbReference type="InterPro" id="IPR005025">
    <property type="entry name" value="FMN_Rdtase-like_dom"/>
</dbReference>
<feature type="domain" description="NADPH-dependent FMN reductase-like" evidence="1">
    <location>
        <begin position="6"/>
        <end position="154"/>
    </location>
</feature>
<dbReference type="AlphaFoldDB" id="A0A154I9D0"/>
<dbReference type="RefSeq" id="WP_062944869.1">
    <property type="nucleotide sequence ID" value="NZ_CP171846.1"/>
</dbReference>
<comment type="caution">
    <text evidence="2">The sequence shown here is derived from an EMBL/GenBank/DDBJ whole genome shotgun (WGS) entry which is preliminary data.</text>
</comment>
<proteinExistence type="predicted"/>
<dbReference type="Pfam" id="PF03358">
    <property type="entry name" value="FMN_red"/>
    <property type="match status" value="1"/>
</dbReference>
<dbReference type="InterPro" id="IPR029039">
    <property type="entry name" value="Flavoprotein-like_sf"/>
</dbReference>
<dbReference type="SUPFAM" id="SSF52218">
    <property type="entry name" value="Flavoproteins"/>
    <property type="match status" value="1"/>
</dbReference>
<gene>
    <name evidence="2" type="ORF">A4A59_32535</name>
</gene>
<evidence type="ECO:0000313" key="2">
    <source>
        <dbReference type="EMBL" id="KZA97146.1"/>
    </source>
</evidence>
<reference evidence="2" key="1">
    <citation type="submission" date="2016-03" db="EMBL/GenBank/DDBJ databases">
        <title>Microsymbionts genomes from the relict species Vavilovia formosa.</title>
        <authorList>
            <person name="Chirak E."/>
            <person name="Kimeklis A."/>
            <person name="Kopat V."/>
            <person name="Andronov E."/>
        </authorList>
    </citation>
    <scope>NUCLEOTIDE SEQUENCE [LARGE SCALE GENOMIC DNA]</scope>
    <source>
        <strain evidence="2">Vaf12</strain>
    </source>
</reference>
<sequence>MPLKALALNATLKTSDAKDASSSDRMIGLIDKAMSAHGVVTEVLRLADFNVKPGVTSDEGAGDDWPDIRAKVLDADILLMATPIWLGQPSSVCKRALERMDAFLEETDDQGRMVSYGRVAAVAVVGNEDGAHHVSAELFQALNDVGFTIPANAVAYWVGEAMGSTNFVDLDKVPKVVTKAVDMLARNTVHLAGLLKAKQYPGEGS</sequence>
<dbReference type="GO" id="GO:0016491">
    <property type="term" value="F:oxidoreductase activity"/>
    <property type="evidence" value="ECO:0007669"/>
    <property type="project" value="InterPro"/>
</dbReference>
<accession>A0A154I9D0</accession>
<protein>
    <submittedName>
        <fullName evidence="2">Flavodoxin</fullName>
    </submittedName>
</protein>
<evidence type="ECO:0000259" key="1">
    <source>
        <dbReference type="Pfam" id="PF03358"/>
    </source>
</evidence>
<name>A0A154I9D0_RHILE</name>
<organism evidence="2">
    <name type="scientific">Rhizobium leguminosarum</name>
    <dbReference type="NCBI Taxonomy" id="384"/>
    <lineage>
        <taxon>Bacteria</taxon>
        <taxon>Pseudomonadati</taxon>
        <taxon>Pseudomonadota</taxon>
        <taxon>Alphaproteobacteria</taxon>
        <taxon>Hyphomicrobiales</taxon>
        <taxon>Rhizobiaceae</taxon>
        <taxon>Rhizobium/Agrobacterium group</taxon>
        <taxon>Rhizobium</taxon>
    </lineage>
</organism>
<dbReference type="EMBL" id="LVYU01000137">
    <property type="protein sequence ID" value="KZA97146.1"/>
    <property type="molecule type" value="Genomic_DNA"/>
</dbReference>